<keyword evidence="6" id="KW-0560">Oxidoreductase</keyword>
<keyword evidence="10" id="KW-1185">Reference proteome</keyword>
<accession>A0ABY6M3V9</accession>
<evidence type="ECO:0000313" key="9">
    <source>
        <dbReference type="EMBL" id="UYW02143.1"/>
    </source>
</evidence>
<dbReference type="Pfam" id="PF01266">
    <property type="entry name" value="DAO"/>
    <property type="match status" value="1"/>
</dbReference>
<evidence type="ECO:0000256" key="1">
    <source>
        <dbReference type="ARBA" id="ARBA00001974"/>
    </source>
</evidence>
<name>A0ABY6M3V9_9FLAO</name>
<dbReference type="Gene3D" id="3.50.50.60">
    <property type="entry name" value="FAD/NAD(P)-binding domain"/>
    <property type="match status" value="1"/>
</dbReference>
<dbReference type="PANTHER" id="PTHR11985:SF35">
    <property type="entry name" value="ANAEROBIC GLYCEROL-3-PHOSPHATE DEHYDROGENASE SUBUNIT A"/>
    <property type="match status" value="1"/>
</dbReference>
<dbReference type="InterPro" id="IPR038299">
    <property type="entry name" value="DAO_C_sf"/>
</dbReference>
<dbReference type="InterPro" id="IPR006076">
    <property type="entry name" value="FAD-dep_OxRdtase"/>
</dbReference>
<dbReference type="PRINTS" id="PR01001">
    <property type="entry name" value="FADG3PDH"/>
</dbReference>
<dbReference type="InterPro" id="IPR036188">
    <property type="entry name" value="FAD/NAD-bd_sf"/>
</dbReference>
<evidence type="ECO:0000259" key="7">
    <source>
        <dbReference type="Pfam" id="PF01266"/>
    </source>
</evidence>
<sequence length="516" mass="57612">MNRSEALQQLDATWDLIIIGGGATGLGTAVDAANRGYKTLLLEQADFCKGTSSKATKLVHGGVRYLEQGNIALVREASIERGLLYQNAPHLFKNLTFLIPNYSYYNNLLYTVGLKFYDILAGSLSLGKSKYVKTKTGLLQAKNVKTKDLKGFTQYHDGQFDDARLAINLAQTATNQGATLLNYMQVTQLLKKDNKISGLTATDILNGKEYKLQAKVVLNATGVWADEIIKMDVPKAVKTIQPSQGIHLVFNKEFYPNETALMIPKTTDGRVLFVIPWHDKVLVGTTDTKIESYEIEPLALENEIDFILLNCQHYLEIPPSRADVLSVFSGLRPLAASTNDKTKEISRSHKIMIAKSNLVTIIGGKWTTYRKMAEDVLDKTSKAGLLPAKKCKTQNLHIHGYKKEIDQNNPFYFYGSDLEKIKAIEQENVMNQEKIHPNYAFTSACVIFAVQNEMAFKVEDFLARRIRLLFLDAKAAVEAAPKVAQIMAQELNQDATWIANEVTAFALLAKKYELTL</sequence>
<evidence type="ECO:0000313" key="10">
    <source>
        <dbReference type="Proteomes" id="UP001163328"/>
    </source>
</evidence>
<organism evidence="9 10">
    <name type="scientific">Flavobacterium agricola</name>
    <dbReference type="NCBI Taxonomy" id="2870839"/>
    <lineage>
        <taxon>Bacteria</taxon>
        <taxon>Pseudomonadati</taxon>
        <taxon>Bacteroidota</taxon>
        <taxon>Flavobacteriia</taxon>
        <taxon>Flavobacteriales</taxon>
        <taxon>Flavobacteriaceae</taxon>
        <taxon>Flavobacterium</taxon>
    </lineage>
</organism>
<evidence type="ECO:0000256" key="6">
    <source>
        <dbReference type="ARBA" id="ARBA00023002"/>
    </source>
</evidence>
<dbReference type="InterPro" id="IPR031656">
    <property type="entry name" value="DAO_C"/>
</dbReference>
<keyword evidence="4" id="KW-0319">Glycerol metabolism</keyword>
<dbReference type="Gene3D" id="3.30.9.10">
    <property type="entry name" value="D-Amino Acid Oxidase, subunit A, domain 2"/>
    <property type="match status" value="1"/>
</dbReference>
<evidence type="ECO:0000256" key="2">
    <source>
        <dbReference type="ARBA" id="ARBA00007330"/>
    </source>
</evidence>
<comment type="cofactor">
    <cofactor evidence="1">
        <name>FAD</name>
        <dbReference type="ChEBI" id="CHEBI:57692"/>
    </cofactor>
</comment>
<keyword evidence="3" id="KW-0285">Flavoprotein</keyword>
<evidence type="ECO:0000259" key="8">
    <source>
        <dbReference type="Pfam" id="PF16901"/>
    </source>
</evidence>
<dbReference type="PROSITE" id="PS00978">
    <property type="entry name" value="FAD_G3PDH_2"/>
    <property type="match status" value="1"/>
</dbReference>
<dbReference type="Proteomes" id="UP001163328">
    <property type="component" value="Chromosome"/>
</dbReference>
<comment type="similarity">
    <text evidence="2">Belongs to the FAD-dependent glycerol-3-phosphate dehydrogenase family.</text>
</comment>
<keyword evidence="5" id="KW-0274">FAD</keyword>
<dbReference type="InterPro" id="IPR000447">
    <property type="entry name" value="G3P_DH_FAD-dep"/>
</dbReference>
<protein>
    <submittedName>
        <fullName evidence="9">Glycerol-3-phosphate dehydrogenase/oxidase</fullName>
    </submittedName>
</protein>
<dbReference type="EMBL" id="CP081495">
    <property type="protein sequence ID" value="UYW02143.1"/>
    <property type="molecule type" value="Genomic_DNA"/>
</dbReference>
<feature type="domain" description="Alpha-glycerophosphate oxidase C-terminal" evidence="8">
    <location>
        <begin position="411"/>
        <end position="495"/>
    </location>
</feature>
<dbReference type="Gene3D" id="1.10.8.870">
    <property type="entry name" value="Alpha-glycerophosphate oxidase, cap domain"/>
    <property type="match status" value="1"/>
</dbReference>
<evidence type="ECO:0000256" key="4">
    <source>
        <dbReference type="ARBA" id="ARBA00022798"/>
    </source>
</evidence>
<dbReference type="SUPFAM" id="SSF51905">
    <property type="entry name" value="FAD/NAD(P)-binding domain"/>
    <property type="match status" value="1"/>
</dbReference>
<gene>
    <name evidence="9" type="ORF">K5I29_04375</name>
</gene>
<dbReference type="SUPFAM" id="SSF54373">
    <property type="entry name" value="FAD-linked reductases, C-terminal domain"/>
    <property type="match status" value="1"/>
</dbReference>
<feature type="domain" description="FAD dependent oxidoreductase" evidence="7">
    <location>
        <begin position="15"/>
        <end position="354"/>
    </location>
</feature>
<evidence type="ECO:0000256" key="3">
    <source>
        <dbReference type="ARBA" id="ARBA00022630"/>
    </source>
</evidence>
<reference evidence="9" key="1">
    <citation type="submission" date="2021-08" db="EMBL/GenBank/DDBJ databases">
        <title>Flavobacterium sp. strain CC-SYL302.</title>
        <authorList>
            <person name="Lin S.-Y."/>
            <person name="Lee T.-H."/>
            <person name="Young C.-C."/>
        </authorList>
    </citation>
    <scope>NUCLEOTIDE SEQUENCE</scope>
    <source>
        <strain evidence="9">CC-SYL302</strain>
    </source>
</reference>
<dbReference type="PANTHER" id="PTHR11985">
    <property type="entry name" value="GLYCEROL-3-PHOSPHATE DEHYDROGENASE"/>
    <property type="match status" value="1"/>
</dbReference>
<dbReference type="Pfam" id="PF16901">
    <property type="entry name" value="DAO_C"/>
    <property type="match status" value="1"/>
</dbReference>
<dbReference type="RefSeq" id="WP_264434638.1">
    <property type="nucleotide sequence ID" value="NZ_CP081495.1"/>
</dbReference>
<evidence type="ECO:0000256" key="5">
    <source>
        <dbReference type="ARBA" id="ARBA00022827"/>
    </source>
</evidence>
<proteinExistence type="inferred from homology"/>